<dbReference type="InterPro" id="IPR001638">
    <property type="entry name" value="Solute-binding_3/MltF_N"/>
</dbReference>
<sequence>MKKRILSVILAAALSLTVFAGCGGGNADTTGDAANKDTYVIGLDPEFPPMGFKDDSGNIIGFDIDLGDAVAEEMGVTFKYQPIDWASKEMELDTGSIDMIWNGFTKTPEREEGMTLTKAYLDNAQVIVVPADSSINKKDDLEGKNICLQKDSSAKDALDKDEIASKVGSVSELSSNVDCFQDIEMGRTEAMVVDKVVAKYYTSLETNEGKFRILEDELSEEEYVIAVKKGNDELKDKVEEAIQKVIDSGKGAEISEKWFGEDIISFDE</sequence>
<comment type="similarity">
    <text evidence="2 4">Belongs to the bacterial solute-binding protein 3 family.</text>
</comment>
<dbReference type="RefSeq" id="WP_069989266.1">
    <property type="nucleotide sequence ID" value="NZ_JACOQK010000001.1"/>
</dbReference>
<dbReference type="EMBL" id="JACOQK010000001">
    <property type="protein sequence ID" value="MBC5786671.1"/>
    <property type="molecule type" value="Genomic_DNA"/>
</dbReference>
<protein>
    <submittedName>
        <fullName evidence="7">Amino acid ABC transporter substrate-binding protein</fullName>
    </submittedName>
</protein>
<dbReference type="PROSITE" id="PS01039">
    <property type="entry name" value="SBP_BACTERIAL_3"/>
    <property type="match status" value="1"/>
</dbReference>
<dbReference type="Pfam" id="PF00497">
    <property type="entry name" value="SBP_bac_3"/>
    <property type="match status" value="1"/>
</dbReference>
<dbReference type="CDD" id="cd00996">
    <property type="entry name" value="PBP2_AatB_like"/>
    <property type="match status" value="1"/>
</dbReference>
<gene>
    <name evidence="7" type="ORF">H8Z77_01340</name>
</gene>
<feature type="chain" id="PRO_5046029272" evidence="5">
    <location>
        <begin position="21"/>
        <end position="268"/>
    </location>
</feature>
<comment type="caution">
    <text evidence="7">The sequence shown here is derived from an EMBL/GenBank/DDBJ whole genome shotgun (WGS) entry which is preliminary data.</text>
</comment>
<keyword evidence="8" id="KW-1185">Reference proteome</keyword>
<dbReference type="Gene3D" id="3.40.190.10">
    <property type="entry name" value="Periplasmic binding protein-like II"/>
    <property type="match status" value="2"/>
</dbReference>
<evidence type="ECO:0000256" key="1">
    <source>
        <dbReference type="ARBA" id="ARBA00004196"/>
    </source>
</evidence>
<evidence type="ECO:0000313" key="8">
    <source>
        <dbReference type="Proteomes" id="UP000649151"/>
    </source>
</evidence>
<feature type="signal peptide" evidence="5">
    <location>
        <begin position="1"/>
        <end position="20"/>
    </location>
</feature>
<organism evidence="7 8">
    <name type="scientific">Clostridium facile</name>
    <dbReference type="NCBI Taxonomy" id="2763035"/>
    <lineage>
        <taxon>Bacteria</taxon>
        <taxon>Bacillati</taxon>
        <taxon>Bacillota</taxon>
        <taxon>Clostridia</taxon>
        <taxon>Eubacteriales</taxon>
        <taxon>Clostridiaceae</taxon>
        <taxon>Clostridium</taxon>
    </lineage>
</organism>
<dbReference type="InterPro" id="IPR018313">
    <property type="entry name" value="SBP_3_CS"/>
</dbReference>
<reference evidence="7 8" key="1">
    <citation type="submission" date="2020-08" db="EMBL/GenBank/DDBJ databases">
        <title>Genome public.</title>
        <authorList>
            <person name="Liu C."/>
            <person name="Sun Q."/>
        </authorList>
    </citation>
    <scope>NUCLEOTIDE SEQUENCE [LARGE SCALE GENOMIC DNA]</scope>
    <source>
        <strain evidence="7 8">NSJ-27</strain>
    </source>
</reference>
<evidence type="ECO:0000259" key="6">
    <source>
        <dbReference type="SMART" id="SM00062"/>
    </source>
</evidence>
<dbReference type="PANTHER" id="PTHR35936">
    <property type="entry name" value="MEMBRANE-BOUND LYTIC MUREIN TRANSGLYCOSYLASE F"/>
    <property type="match status" value="1"/>
</dbReference>
<name>A0ABR7INH6_9CLOT</name>
<evidence type="ECO:0000256" key="5">
    <source>
        <dbReference type="SAM" id="SignalP"/>
    </source>
</evidence>
<proteinExistence type="inferred from homology"/>
<evidence type="ECO:0000256" key="2">
    <source>
        <dbReference type="ARBA" id="ARBA00010333"/>
    </source>
</evidence>
<dbReference type="Proteomes" id="UP000649151">
    <property type="component" value="Unassembled WGS sequence"/>
</dbReference>
<evidence type="ECO:0000256" key="3">
    <source>
        <dbReference type="ARBA" id="ARBA00022729"/>
    </source>
</evidence>
<accession>A0ABR7INH6</accession>
<evidence type="ECO:0000256" key="4">
    <source>
        <dbReference type="RuleBase" id="RU003744"/>
    </source>
</evidence>
<keyword evidence="3 5" id="KW-0732">Signal</keyword>
<feature type="domain" description="Solute-binding protein family 3/N-terminal" evidence="6">
    <location>
        <begin position="38"/>
        <end position="262"/>
    </location>
</feature>
<evidence type="ECO:0000313" key="7">
    <source>
        <dbReference type="EMBL" id="MBC5786671.1"/>
    </source>
</evidence>
<comment type="subcellular location">
    <subcellularLocation>
        <location evidence="1">Cell envelope</location>
    </subcellularLocation>
</comment>
<dbReference type="PANTHER" id="PTHR35936:SF34">
    <property type="entry name" value="ABC TRANSPORTER EXTRACELLULAR-BINDING PROTEIN YCKB-RELATED"/>
    <property type="match status" value="1"/>
</dbReference>
<dbReference type="SUPFAM" id="SSF53850">
    <property type="entry name" value="Periplasmic binding protein-like II"/>
    <property type="match status" value="1"/>
</dbReference>
<dbReference type="SMART" id="SM00062">
    <property type="entry name" value="PBPb"/>
    <property type="match status" value="1"/>
</dbReference>
<dbReference type="PROSITE" id="PS51257">
    <property type="entry name" value="PROKAR_LIPOPROTEIN"/>
    <property type="match status" value="1"/>
</dbReference>